<name>A0AAN9DEG9_9TELE</name>
<gene>
    <name evidence="2" type="ORF">R3I93_004437</name>
</gene>
<protein>
    <submittedName>
        <fullName evidence="2">Uncharacterized protein</fullName>
    </submittedName>
</protein>
<evidence type="ECO:0000313" key="3">
    <source>
        <dbReference type="Proteomes" id="UP001364617"/>
    </source>
</evidence>
<comment type="caution">
    <text evidence="2">The sequence shown here is derived from an EMBL/GenBank/DDBJ whole genome shotgun (WGS) entry which is preliminary data.</text>
</comment>
<proteinExistence type="predicted"/>
<feature type="region of interest" description="Disordered" evidence="1">
    <location>
        <begin position="1"/>
        <end position="92"/>
    </location>
</feature>
<feature type="compositionally biased region" description="Basic and acidic residues" evidence="1">
    <location>
        <begin position="71"/>
        <end position="92"/>
    </location>
</feature>
<evidence type="ECO:0000313" key="2">
    <source>
        <dbReference type="EMBL" id="KAK7172135.1"/>
    </source>
</evidence>
<dbReference type="AlphaFoldDB" id="A0AAN9DEG9"/>
<dbReference type="EMBL" id="JAYKXH010000004">
    <property type="protein sequence ID" value="KAK7172135.1"/>
    <property type="molecule type" value="Genomic_DNA"/>
</dbReference>
<feature type="compositionally biased region" description="Basic and acidic residues" evidence="1">
    <location>
        <begin position="42"/>
        <end position="62"/>
    </location>
</feature>
<sequence length="92" mass="10654">MATPSKPKTTIDIEEDWPNVTHSDEEDEAPQHQTEDDSNGTPEHDSNGTPEHDSNGTPEHDSIWTPKRPKINRDYKNDVKELEERVKPRIRR</sequence>
<keyword evidence="3" id="KW-1185">Reference proteome</keyword>
<dbReference type="Proteomes" id="UP001364617">
    <property type="component" value="Unassembled WGS sequence"/>
</dbReference>
<reference evidence="2 3" key="1">
    <citation type="submission" date="2024-02" db="EMBL/GenBank/DDBJ databases">
        <title>Chromosome-level genome assembly of the Eurasian Minnow (Phoxinus phoxinus).</title>
        <authorList>
            <person name="Oriowo T.O."/>
            <person name="Martin S."/>
            <person name="Stange M."/>
            <person name="Chrysostomakis Y."/>
            <person name="Brown T."/>
            <person name="Winkler S."/>
            <person name="Kukowka S."/>
            <person name="Myers E.W."/>
            <person name="Bohne A."/>
        </authorList>
    </citation>
    <scope>NUCLEOTIDE SEQUENCE [LARGE SCALE GENOMIC DNA]</scope>
    <source>
        <strain evidence="2">ZFMK-TIS-60720</strain>
        <tissue evidence="2">Whole Organism</tissue>
    </source>
</reference>
<accession>A0AAN9DEG9</accession>
<organism evidence="2 3">
    <name type="scientific">Phoxinus phoxinus</name>
    <name type="common">Eurasian minnow</name>
    <dbReference type="NCBI Taxonomy" id="58324"/>
    <lineage>
        <taxon>Eukaryota</taxon>
        <taxon>Metazoa</taxon>
        <taxon>Chordata</taxon>
        <taxon>Craniata</taxon>
        <taxon>Vertebrata</taxon>
        <taxon>Euteleostomi</taxon>
        <taxon>Actinopterygii</taxon>
        <taxon>Neopterygii</taxon>
        <taxon>Teleostei</taxon>
        <taxon>Ostariophysi</taxon>
        <taxon>Cypriniformes</taxon>
        <taxon>Leuciscidae</taxon>
        <taxon>Phoxininae</taxon>
        <taxon>Phoxinus</taxon>
    </lineage>
</organism>
<evidence type="ECO:0000256" key="1">
    <source>
        <dbReference type="SAM" id="MobiDB-lite"/>
    </source>
</evidence>